<dbReference type="InterPro" id="IPR052159">
    <property type="entry name" value="Competence_DNA_uptake"/>
</dbReference>
<dbReference type="SUPFAM" id="SSF56281">
    <property type="entry name" value="Metallo-hydrolase/oxidoreductase"/>
    <property type="match status" value="1"/>
</dbReference>
<evidence type="ECO:0000313" key="2">
    <source>
        <dbReference type="Proteomes" id="UP000799778"/>
    </source>
</evidence>
<evidence type="ECO:0008006" key="3">
    <source>
        <dbReference type="Google" id="ProtNLM"/>
    </source>
</evidence>
<dbReference type="OrthoDB" id="4670891at2759"/>
<dbReference type="Proteomes" id="UP000799778">
    <property type="component" value="Unassembled WGS sequence"/>
</dbReference>
<dbReference type="PANTHER" id="PTHR30619">
    <property type="entry name" value="DNA INTERNALIZATION/COMPETENCE PROTEIN COMEC/REC2"/>
    <property type="match status" value="1"/>
</dbReference>
<organism evidence="1 2">
    <name type="scientific">Aaosphaeria arxii CBS 175.79</name>
    <dbReference type="NCBI Taxonomy" id="1450172"/>
    <lineage>
        <taxon>Eukaryota</taxon>
        <taxon>Fungi</taxon>
        <taxon>Dikarya</taxon>
        <taxon>Ascomycota</taxon>
        <taxon>Pezizomycotina</taxon>
        <taxon>Dothideomycetes</taxon>
        <taxon>Pleosporomycetidae</taxon>
        <taxon>Pleosporales</taxon>
        <taxon>Pleosporales incertae sedis</taxon>
        <taxon>Aaosphaeria</taxon>
    </lineage>
</organism>
<evidence type="ECO:0000313" key="1">
    <source>
        <dbReference type="EMBL" id="KAF2010180.1"/>
    </source>
</evidence>
<dbReference type="InterPro" id="IPR036866">
    <property type="entry name" value="RibonucZ/Hydroxyglut_hydro"/>
</dbReference>
<dbReference type="Gene3D" id="3.60.15.10">
    <property type="entry name" value="Ribonuclease Z/Hydroxyacylglutathione hydrolase-like"/>
    <property type="match status" value="1"/>
</dbReference>
<name>A0A6A5XB91_9PLEO</name>
<sequence>MALNTNFNASVGSILPPWSPGTLDIHFIDTGVGNAAFVIGPDATTILIDCGATRGGPPASTPLRPNQEETVGQIVSRYALRHAAPAKRTTLNYMIATHVHPDHVGNPIPSDKLDPGGYYLTGLSEIDSLMPADLVIDRGFPTYDPLPTINAPFATNHIAWLQSRINSGKRVEQVSVGSDTQLTPRNTPNSFQVRFIGGNGEVWTGNGTSSHSILAPPTSWTSSASPEENHMSIALTLSYAGFRLFTGGDIVADTQDGAYPWLDVETPIVEAAGEVDVATADHHGYFDACFAGFTKALNATSYVVQAWHATHPAMDGLQRMLNAWPGREGRDVFITRLDPASEAVNARFLKSARSVEGNVVVRVGEDGRYRVFVTDSRDEEDRVTFVGDVRTAKGRGG</sequence>
<dbReference type="AlphaFoldDB" id="A0A6A5XB91"/>
<proteinExistence type="predicted"/>
<protein>
    <recommendedName>
        <fullName evidence="3">Metallo-beta-lactamase domain-containing protein</fullName>
    </recommendedName>
</protein>
<dbReference type="EMBL" id="ML978077">
    <property type="protein sequence ID" value="KAF2010180.1"/>
    <property type="molecule type" value="Genomic_DNA"/>
</dbReference>
<dbReference type="GeneID" id="54290176"/>
<keyword evidence="2" id="KW-1185">Reference proteome</keyword>
<reference evidence="1" key="1">
    <citation type="journal article" date="2020" name="Stud. Mycol.">
        <title>101 Dothideomycetes genomes: a test case for predicting lifestyles and emergence of pathogens.</title>
        <authorList>
            <person name="Haridas S."/>
            <person name="Albert R."/>
            <person name="Binder M."/>
            <person name="Bloem J."/>
            <person name="Labutti K."/>
            <person name="Salamov A."/>
            <person name="Andreopoulos B."/>
            <person name="Baker S."/>
            <person name="Barry K."/>
            <person name="Bills G."/>
            <person name="Bluhm B."/>
            <person name="Cannon C."/>
            <person name="Castanera R."/>
            <person name="Culley D."/>
            <person name="Daum C."/>
            <person name="Ezra D."/>
            <person name="Gonzalez J."/>
            <person name="Henrissat B."/>
            <person name="Kuo A."/>
            <person name="Liang C."/>
            <person name="Lipzen A."/>
            <person name="Lutzoni F."/>
            <person name="Magnuson J."/>
            <person name="Mondo S."/>
            <person name="Nolan M."/>
            <person name="Ohm R."/>
            <person name="Pangilinan J."/>
            <person name="Park H.-J."/>
            <person name="Ramirez L."/>
            <person name="Alfaro M."/>
            <person name="Sun H."/>
            <person name="Tritt A."/>
            <person name="Yoshinaga Y."/>
            <person name="Zwiers L.-H."/>
            <person name="Turgeon B."/>
            <person name="Goodwin S."/>
            <person name="Spatafora J."/>
            <person name="Crous P."/>
            <person name="Grigoriev I."/>
        </authorList>
    </citation>
    <scope>NUCLEOTIDE SEQUENCE</scope>
    <source>
        <strain evidence="1">CBS 175.79</strain>
    </source>
</reference>
<accession>A0A6A5XB91</accession>
<dbReference type="RefSeq" id="XP_033378519.1">
    <property type="nucleotide sequence ID" value="XM_033532779.1"/>
</dbReference>
<dbReference type="PANTHER" id="PTHR30619:SF1">
    <property type="entry name" value="RECOMBINATION PROTEIN 2"/>
    <property type="match status" value="1"/>
</dbReference>
<gene>
    <name evidence="1" type="ORF">BU24DRAFT_473357</name>
</gene>